<keyword evidence="2" id="KW-1185">Reference proteome</keyword>
<comment type="caution">
    <text evidence="1">The sequence shown here is derived from an EMBL/GenBank/DDBJ whole genome shotgun (WGS) entry which is preliminary data.</text>
</comment>
<accession>A0ABN8JTK2</accession>
<name>A0ABN8JTK2_9HYPH</name>
<protein>
    <submittedName>
        <fullName evidence="1">Uncharacterized protein</fullName>
    </submittedName>
</protein>
<evidence type="ECO:0000313" key="2">
    <source>
        <dbReference type="Proteomes" id="UP001153050"/>
    </source>
</evidence>
<dbReference type="EMBL" id="CAKXZT010000121">
    <property type="protein sequence ID" value="CAH2400864.1"/>
    <property type="molecule type" value="Genomic_DNA"/>
</dbReference>
<dbReference type="Proteomes" id="UP001153050">
    <property type="component" value="Unassembled WGS sequence"/>
</dbReference>
<organism evidence="1 2">
    <name type="scientific">Mesorhizobium escarrei</name>
    <dbReference type="NCBI Taxonomy" id="666018"/>
    <lineage>
        <taxon>Bacteria</taxon>
        <taxon>Pseudomonadati</taxon>
        <taxon>Pseudomonadota</taxon>
        <taxon>Alphaproteobacteria</taxon>
        <taxon>Hyphomicrobiales</taxon>
        <taxon>Phyllobacteriaceae</taxon>
        <taxon>Mesorhizobium</taxon>
    </lineage>
</organism>
<reference evidence="1 2" key="1">
    <citation type="submission" date="2022-03" db="EMBL/GenBank/DDBJ databases">
        <authorList>
            <person name="Brunel B."/>
        </authorList>
    </citation>
    <scope>NUCLEOTIDE SEQUENCE [LARGE SCALE GENOMIC DNA]</scope>
    <source>
        <strain evidence="1">STM5069sample</strain>
    </source>
</reference>
<evidence type="ECO:0000313" key="1">
    <source>
        <dbReference type="EMBL" id="CAH2400864.1"/>
    </source>
</evidence>
<dbReference type="RefSeq" id="WP_254018495.1">
    <property type="nucleotide sequence ID" value="NZ_CAKXZT010000121.1"/>
</dbReference>
<gene>
    <name evidence="1" type="ORF">MES5069_270102</name>
</gene>
<sequence length="52" mass="5619">MQTARVLTVAIICFGGTAMARAEQISADDRLAIMDTITDFAASGLFPHHRAR</sequence>
<proteinExistence type="predicted"/>